<evidence type="ECO:0000256" key="7">
    <source>
        <dbReference type="SAM" id="Phobius"/>
    </source>
</evidence>
<dbReference type="PANTHER" id="PTHR34857:SF2">
    <property type="entry name" value="SLL0384 PROTEIN"/>
    <property type="match status" value="1"/>
</dbReference>
<reference evidence="8 9" key="1">
    <citation type="submission" date="2020-12" db="EMBL/GenBank/DDBJ databases">
        <title>Revised draft genomes of Rhodomicrobium vannielii ATCC 17100 and Rhodomicrobium udaipurense JA643.</title>
        <authorList>
            <person name="Conners E.M."/>
            <person name="Davenport E.J."/>
            <person name="Bose A."/>
        </authorList>
    </citation>
    <scope>NUCLEOTIDE SEQUENCE [LARGE SCALE GENOMIC DNA]</scope>
    <source>
        <strain evidence="8 9">JA643</strain>
    </source>
</reference>
<dbReference type="InterPro" id="IPR003339">
    <property type="entry name" value="ABC/ECF_trnsptr_transmembrane"/>
</dbReference>
<evidence type="ECO:0000256" key="4">
    <source>
        <dbReference type="ARBA" id="ARBA00022692"/>
    </source>
</evidence>
<sequence>MSLAGEQTGAVNECGCDGAVALAGSRSGDDRRNFVQSVDPGIRLLVCAVFCLVVVSLNSLAALSLALGIAALAVAAARQSLGTALRRMAALDGFMLMVLAMLPFSTPGEPLFSVAGLPASREGALLGTMILLKANVVVLMILALLSSMEPALLGRAMNRLRLPNKFVLLFLFTLRYIDVLGREYRRLRVAMKARGFRMRCDLHTWRSVGYLVGMLLVRSIERSERIVAAMRCRGFNGTFPALTENAPLSWRDGAFAGASVGVCLGLALVGIQ</sequence>
<evidence type="ECO:0000256" key="1">
    <source>
        <dbReference type="ARBA" id="ARBA00004651"/>
    </source>
</evidence>
<evidence type="ECO:0000313" key="8">
    <source>
        <dbReference type="EMBL" id="MBJ7544023.1"/>
    </source>
</evidence>
<comment type="similarity">
    <text evidence="2">Belongs to the CbiQ family.</text>
</comment>
<comment type="subcellular location">
    <subcellularLocation>
        <location evidence="1">Cell membrane</location>
        <topology evidence="1">Multi-pass membrane protein</topology>
    </subcellularLocation>
</comment>
<comment type="caution">
    <text evidence="8">The sequence shown here is derived from an EMBL/GenBank/DDBJ whole genome shotgun (WGS) entry which is preliminary data.</text>
</comment>
<evidence type="ECO:0000256" key="6">
    <source>
        <dbReference type="ARBA" id="ARBA00023136"/>
    </source>
</evidence>
<keyword evidence="5 7" id="KW-1133">Transmembrane helix</keyword>
<evidence type="ECO:0000313" key="9">
    <source>
        <dbReference type="Proteomes" id="UP000623250"/>
    </source>
</evidence>
<evidence type="ECO:0000256" key="3">
    <source>
        <dbReference type="ARBA" id="ARBA00022475"/>
    </source>
</evidence>
<dbReference type="NCBIfam" id="TIGR02454">
    <property type="entry name" value="ECF_T_CbiQ"/>
    <property type="match status" value="1"/>
</dbReference>
<gene>
    <name evidence="8" type="primary">cbiQ</name>
    <name evidence="8" type="ORF">JDN41_10700</name>
</gene>
<dbReference type="PANTHER" id="PTHR34857">
    <property type="entry name" value="SLL0384 PROTEIN"/>
    <property type="match status" value="1"/>
</dbReference>
<dbReference type="CDD" id="cd16914">
    <property type="entry name" value="EcfT"/>
    <property type="match status" value="1"/>
</dbReference>
<keyword evidence="6 7" id="KW-0472">Membrane</keyword>
<dbReference type="GO" id="GO:0006824">
    <property type="term" value="P:cobalt ion transport"/>
    <property type="evidence" value="ECO:0007669"/>
    <property type="project" value="InterPro"/>
</dbReference>
<evidence type="ECO:0000256" key="5">
    <source>
        <dbReference type="ARBA" id="ARBA00022989"/>
    </source>
</evidence>
<dbReference type="GO" id="GO:0043190">
    <property type="term" value="C:ATP-binding cassette (ABC) transporter complex"/>
    <property type="evidence" value="ECO:0007669"/>
    <property type="project" value="InterPro"/>
</dbReference>
<dbReference type="RefSeq" id="WP_037238835.1">
    <property type="nucleotide sequence ID" value="NZ_JAEMUK010000026.1"/>
</dbReference>
<dbReference type="InterPro" id="IPR051611">
    <property type="entry name" value="ECF_transporter_component"/>
</dbReference>
<name>A0A8I1GBH0_9HYPH</name>
<dbReference type="Pfam" id="PF02361">
    <property type="entry name" value="CbiQ"/>
    <property type="match status" value="1"/>
</dbReference>
<keyword evidence="9" id="KW-1185">Reference proteome</keyword>
<protein>
    <submittedName>
        <fullName evidence="8">Cobalt ECF transporter T component CbiQ</fullName>
    </submittedName>
</protein>
<dbReference type="InterPro" id="IPR012809">
    <property type="entry name" value="ECF_CbiQ"/>
</dbReference>
<feature type="transmembrane region" description="Helical" evidence="7">
    <location>
        <begin position="42"/>
        <end position="75"/>
    </location>
</feature>
<proteinExistence type="inferred from homology"/>
<accession>A0A8I1GBH0</accession>
<organism evidence="8 9">
    <name type="scientific">Rhodomicrobium udaipurense</name>
    <dbReference type="NCBI Taxonomy" id="1202716"/>
    <lineage>
        <taxon>Bacteria</taxon>
        <taxon>Pseudomonadati</taxon>
        <taxon>Pseudomonadota</taxon>
        <taxon>Alphaproteobacteria</taxon>
        <taxon>Hyphomicrobiales</taxon>
        <taxon>Hyphomicrobiaceae</taxon>
        <taxon>Rhodomicrobium</taxon>
    </lineage>
</organism>
<dbReference type="Proteomes" id="UP000623250">
    <property type="component" value="Unassembled WGS sequence"/>
</dbReference>
<dbReference type="AlphaFoldDB" id="A0A8I1GBH0"/>
<keyword evidence="4 7" id="KW-0812">Transmembrane</keyword>
<keyword evidence="3" id="KW-1003">Cell membrane</keyword>
<feature type="transmembrane region" description="Helical" evidence="7">
    <location>
        <begin position="124"/>
        <end position="145"/>
    </location>
</feature>
<evidence type="ECO:0000256" key="2">
    <source>
        <dbReference type="ARBA" id="ARBA00008564"/>
    </source>
</evidence>
<dbReference type="EMBL" id="JAEMUK010000026">
    <property type="protein sequence ID" value="MBJ7544023.1"/>
    <property type="molecule type" value="Genomic_DNA"/>
</dbReference>